<feature type="region of interest" description="Disordered" evidence="9">
    <location>
        <begin position="303"/>
        <end position="346"/>
    </location>
</feature>
<dbReference type="GO" id="GO:0051213">
    <property type="term" value="F:dioxygenase activity"/>
    <property type="evidence" value="ECO:0007669"/>
    <property type="project" value="UniProtKB-KW"/>
</dbReference>
<evidence type="ECO:0000313" key="11">
    <source>
        <dbReference type="EMBL" id="CAK0782634.1"/>
    </source>
</evidence>
<dbReference type="EMBL" id="CAUYUE010000007">
    <property type="protein sequence ID" value="CAK0782634.1"/>
    <property type="molecule type" value="Genomic_DNA"/>
</dbReference>
<name>A0AAV1I8K7_9CHLO</name>
<dbReference type="InterPro" id="IPR056520">
    <property type="entry name" value="ARM_KDM8_N"/>
</dbReference>
<comment type="similarity">
    <text evidence="3">Belongs to the JARID1 histone demethylase family.</text>
</comment>
<keyword evidence="7" id="KW-0408">Iron</keyword>
<comment type="subcellular location">
    <subcellularLocation>
        <location evidence="2">Nucleus</location>
    </subcellularLocation>
</comment>
<evidence type="ECO:0000259" key="10">
    <source>
        <dbReference type="PROSITE" id="PS51184"/>
    </source>
</evidence>
<evidence type="ECO:0000256" key="8">
    <source>
        <dbReference type="ARBA" id="ARBA00023242"/>
    </source>
</evidence>
<dbReference type="PANTHER" id="PTHR12461">
    <property type="entry name" value="HYPOXIA-INDUCIBLE FACTOR 1 ALPHA INHIBITOR-RELATED"/>
    <property type="match status" value="1"/>
</dbReference>
<feature type="domain" description="JmjC" evidence="10">
    <location>
        <begin position="505"/>
        <end position="654"/>
    </location>
</feature>
<reference evidence="11 12" key="1">
    <citation type="submission" date="2023-10" db="EMBL/GenBank/DDBJ databases">
        <authorList>
            <person name="Maclean D."/>
            <person name="Macfadyen A."/>
        </authorList>
    </citation>
    <scope>NUCLEOTIDE SEQUENCE [LARGE SCALE GENOMIC DNA]</scope>
</reference>
<sequence>MMLHSDGIRSLPQLHVNDKFVGDAHTVQEMEDFGELEELQTHLTDLEEVAGSGFTSLLKMTMSSLQDSLDLSKDIPSSEGSKHQHAAAADLEALQEAAWEKLHTGCWKDVDPAWRNAYSLACLLRALVMLSGACAAQPAQSSRLCSGAAHNCQQSRGVSRQGPPQGNAQCVRNTAHGSSQPEHIAAQPAGVRTEQHQGALSVGCMDCLGMPAGALLSAAACSPADPPASVHACCSEKQTSCGQAARAQLMLDGGSSGAPEAEAIEAAMRELDMGLMMGGAALAGSLHATMAIAEDAWSRSASSCLPDDSHCEQPQQSRRNKRWRQGQLQQDSKRKREESGGGPEGSLCREIARSEACLHQNGPSEASAGCSRDEWRGTAVWPHDVSKLKEERQQSVPPGSWKGVLVRHERLPSLDRFLEAYMAGRSCGQPCHITGAMTHWPALERWQHPGYLLAVAGRRTVPVELGKHYLADGWGQSLTTMEGFVRQHVLQEGAGTDVGKSSAAVPPPAMGYLAQHPLFEQIPELAKDIAEPEYCSLGSGNLQSVNAWFGPARTVTPLHHDPHHNLLCQVVGFKYVRIYPLSAAARLYPYEEGLTTNASQVDLDQPDLGRFPNFEGLPHQECMLRPGDMLYIPPGWWHYVRSLSVSFSVSFWWN</sequence>
<feature type="compositionally biased region" description="Polar residues" evidence="9">
    <location>
        <begin position="155"/>
        <end position="181"/>
    </location>
</feature>
<comment type="caution">
    <text evidence="11">The sequence shown here is derived from an EMBL/GenBank/DDBJ whole genome shotgun (WGS) entry which is preliminary data.</text>
</comment>
<evidence type="ECO:0000313" key="12">
    <source>
        <dbReference type="Proteomes" id="UP001314263"/>
    </source>
</evidence>
<dbReference type="Proteomes" id="UP001314263">
    <property type="component" value="Unassembled WGS sequence"/>
</dbReference>
<dbReference type="SMART" id="SM00558">
    <property type="entry name" value="JmjC"/>
    <property type="match status" value="1"/>
</dbReference>
<protein>
    <recommendedName>
        <fullName evidence="10">JmjC domain-containing protein</fullName>
    </recommendedName>
</protein>
<dbReference type="SUPFAM" id="SSF51197">
    <property type="entry name" value="Clavaminate synthase-like"/>
    <property type="match status" value="1"/>
</dbReference>
<evidence type="ECO:0000256" key="4">
    <source>
        <dbReference type="ARBA" id="ARBA00022723"/>
    </source>
</evidence>
<dbReference type="Pfam" id="PF24472">
    <property type="entry name" value="ARM_KDM8_N"/>
    <property type="match status" value="1"/>
</dbReference>
<accession>A0AAV1I8K7</accession>
<organism evidence="11 12">
    <name type="scientific">Coccomyxa viridis</name>
    <dbReference type="NCBI Taxonomy" id="1274662"/>
    <lineage>
        <taxon>Eukaryota</taxon>
        <taxon>Viridiplantae</taxon>
        <taxon>Chlorophyta</taxon>
        <taxon>core chlorophytes</taxon>
        <taxon>Trebouxiophyceae</taxon>
        <taxon>Trebouxiophyceae incertae sedis</taxon>
        <taxon>Coccomyxaceae</taxon>
        <taxon>Coccomyxa</taxon>
    </lineage>
</organism>
<dbReference type="AlphaFoldDB" id="A0AAV1I8K7"/>
<feature type="region of interest" description="Disordered" evidence="9">
    <location>
        <begin position="155"/>
        <end position="192"/>
    </location>
</feature>
<evidence type="ECO:0000256" key="3">
    <source>
        <dbReference type="ARBA" id="ARBA00006801"/>
    </source>
</evidence>
<keyword evidence="6" id="KW-0560">Oxidoreductase</keyword>
<keyword evidence="4" id="KW-0479">Metal-binding</keyword>
<evidence type="ECO:0000256" key="9">
    <source>
        <dbReference type="SAM" id="MobiDB-lite"/>
    </source>
</evidence>
<keyword evidence="8" id="KW-0539">Nucleus</keyword>
<gene>
    <name evidence="11" type="ORF">CVIRNUC_005835</name>
</gene>
<dbReference type="GO" id="GO:0046872">
    <property type="term" value="F:metal ion binding"/>
    <property type="evidence" value="ECO:0007669"/>
    <property type="project" value="UniProtKB-KW"/>
</dbReference>
<dbReference type="PANTHER" id="PTHR12461:SF105">
    <property type="entry name" value="HYPOXIA-INDUCIBLE FACTOR 1-ALPHA INHIBITOR"/>
    <property type="match status" value="1"/>
</dbReference>
<proteinExistence type="inferred from homology"/>
<comment type="cofactor">
    <cofactor evidence="1">
        <name>Fe(2+)</name>
        <dbReference type="ChEBI" id="CHEBI:29033"/>
    </cofactor>
</comment>
<dbReference type="PROSITE" id="PS51184">
    <property type="entry name" value="JMJC"/>
    <property type="match status" value="1"/>
</dbReference>
<evidence type="ECO:0000256" key="6">
    <source>
        <dbReference type="ARBA" id="ARBA00023002"/>
    </source>
</evidence>
<dbReference type="InterPro" id="IPR041667">
    <property type="entry name" value="Cupin_8"/>
</dbReference>
<evidence type="ECO:0000256" key="2">
    <source>
        <dbReference type="ARBA" id="ARBA00004123"/>
    </source>
</evidence>
<evidence type="ECO:0000256" key="5">
    <source>
        <dbReference type="ARBA" id="ARBA00022964"/>
    </source>
</evidence>
<dbReference type="Gene3D" id="2.60.120.650">
    <property type="entry name" value="Cupin"/>
    <property type="match status" value="1"/>
</dbReference>
<evidence type="ECO:0000256" key="1">
    <source>
        <dbReference type="ARBA" id="ARBA00001954"/>
    </source>
</evidence>
<dbReference type="InterPro" id="IPR003347">
    <property type="entry name" value="JmjC_dom"/>
</dbReference>
<keyword evidence="5" id="KW-0223">Dioxygenase</keyword>
<keyword evidence="12" id="KW-1185">Reference proteome</keyword>
<evidence type="ECO:0000256" key="7">
    <source>
        <dbReference type="ARBA" id="ARBA00023004"/>
    </source>
</evidence>
<dbReference type="GO" id="GO:0005634">
    <property type="term" value="C:nucleus"/>
    <property type="evidence" value="ECO:0007669"/>
    <property type="project" value="UniProtKB-SubCell"/>
</dbReference>
<dbReference type="Pfam" id="PF13621">
    <property type="entry name" value="Cupin_8"/>
    <property type="match status" value="1"/>
</dbReference>